<dbReference type="Pfam" id="PF01661">
    <property type="entry name" value="Macro"/>
    <property type="match status" value="1"/>
</dbReference>
<dbReference type="GO" id="GO:0042278">
    <property type="term" value="P:purine nucleoside metabolic process"/>
    <property type="evidence" value="ECO:0007669"/>
    <property type="project" value="TreeGrafter"/>
</dbReference>
<dbReference type="AlphaFoldDB" id="R4WJN2"/>
<feature type="domain" description="Macro" evidence="1">
    <location>
        <begin position="94"/>
        <end position="269"/>
    </location>
</feature>
<dbReference type="CDD" id="cd02908">
    <property type="entry name" value="Macro_OAADPr_deacetylase"/>
    <property type="match status" value="1"/>
</dbReference>
<dbReference type="PANTHER" id="PTHR11106">
    <property type="entry name" value="GANGLIOSIDE INDUCED DIFFERENTIATION ASSOCIATED PROTEIN 2-RELATED"/>
    <property type="match status" value="1"/>
</dbReference>
<dbReference type="InterPro" id="IPR043472">
    <property type="entry name" value="Macro_dom-like"/>
</dbReference>
<name>R4WJN2_RIPPE</name>
<evidence type="ECO:0000313" key="2">
    <source>
        <dbReference type="EMBL" id="BAN20995.1"/>
    </source>
</evidence>
<dbReference type="PROSITE" id="PS51154">
    <property type="entry name" value="MACRO"/>
    <property type="match status" value="1"/>
</dbReference>
<dbReference type="GO" id="GO:0140291">
    <property type="term" value="P:peptidyl-glutamate ADP-deribosylation"/>
    <property type="evidence" value="ECO:0007669"/>
    <property type="project" value="TreeGrafter"/>
</dbReference>
<organism evidence="2">
    <name type="scientific">Riptortus pedestris</name>
    <name type="common">Bean bug</name>
    <dbReference type="NCBI Taxonomy" id="329032"/>
    <lineage>
        <taxon>Eukaryota</taxon>
        <taxon>Metazoa</taxon>
        <taxon>Ecdysozoa</taxon>
        <taxon>Arthropoda</taxon>
        <taxon>Hexapoda</taxon>
        <taxon>Insecta</taxon>
        <taxon>Pterygota</taxon>
        <taxon>Neoptera</taxon>
        <taxon>Paraneoptera</taxon>
        <taxon>Hemiptera</taxon>
        <taxon>Heteroptera</taxon>
        <taxon>Panheteroptera</taxon>
        <taxon>Pentatomomorpha</taxon>
        <taxon>Coreoidea</taxon>
        <taxon>Alydidae</taxon>
        <taxon>Riptortus</taxon>
    </lineage>
</organism>
<dbReference type="Gene3D" id="3.40.220.10">
    <property type="entry name" value="Leucine Aminopeptidase, subunit E, domain 1"/>
    <property type="match status" value="1"/>
</dbReference>
<evidence type="ECO:0000259" key="1">
    <source>
        <dbReference type="PROSITE" id="PS51154"/>
    </source>
</evidence>
<sequence length="272" mass="30126">MRFVALIQSLSKAYPNSSSTVGVSRRFAKFTLDQAAFIASKEQYLKMSKEEKRKHYKGGYTELGSVGTWEDYFNQNSTRLKDQLSSDYKNGFPTEKKEVITNLTQKVSMWQGDITKLEIDAIVNAANSSLLGGGGVDGAIHKAAGPSLLEECRQLNGCKTGDAKITGGYLLPAKHVIHTVGPRGEKPDLLESCYKKSLDIALDQNLRSIAFPCISTGVYGYPQEAAALVALGYVRKFLEKNSDSIDRVIFCLFLPADLRIYENLMQLFFPVE</sequence>
<dbReference type="SUPFAM" id="SSF52949">
    <property type="entry name" value="Macro domain-like"/>
    <property type="match status" value="1"/>
</dbReference>
<dbReference type="GO" id="GO:0005654">
    <property type="term" value="C:nucleoplasm"/>
    <property type="evidence" value="ECO:0007669"/>
    <property type="project" value="TreeGrafter"/>
</dbReference>
<dbReference type="InterPro" id="IPR002589">
    <property type="entry name" value="Macro_dom"/>
</dbReference>
<dbReference type="SMART" id="SM00506">
    <property type="entry name" value="A1pp"/>
    <property type="match status" value="1"/>
</dbReference>
<dbReference type="EMBL" id="AK417780">
    <property type="protein sequence ID" value="BAN20995.1"/>
    <property type="molecule type" value="mRNA"/>
</dbReference>
<dbReference type="GO" id="GO:0140293">
    <property type="term" value="F:ADP-ribosylglutamate hydrolase activity"/>
    <property type="evidence" value="ECO:0007669"/>
    <property type="project" value="TreeGrafter"/>
</dbReference>
<dbReference type="GO" id="GO:0006974">
    <property type="term" value="P:DNA damage response"/>
    <property type="evidence" value="ECO:0007669"/>
    <property type="project" value="TreeGrafter"/>
</dbReference>
<proteinExistence type="evidence at transcript level"/>
<accession>R4WJN2</accession>
<protein>
    <submittedName>
        <fullName evidence="2">Ganglioside induced differentiation associated protein</fullName>
    </submittedName>
</protein>
<reference evidence="2" key="1">
    <citation type="journal article" date="2013" name="PLoS ONE">
        <title>Gene expression in gut symbiotic organ of stinkbug affected by extracellular bacterial symbiont.</title>
        <authorList>
            <person name="Futahashi R."/>
            <person name="Tanaka K."/>
            <person name="Tanahashi M."/>
            <person name="Nikoh N."/>
            <person name="Kikuchi Y."/>
            <person name="Lee B.L."/>
            <person name="Fukatsu T."/>
        </authorList>
    </citation>
    <scope>NUCLEOTIDE SEQUENCE</scope>
    <source>
        <tissue evidence="2">Midgut</tissue>
    </source>
</reference>
<dbReference type="PANTHER" id="PTHR11106:SF27">
    <property type="entry name" value="MACRO DOMAIN-CONTAINING PROTEIN"/>
    <property type="match status" value="1"/>
</dbReference>
<dbReference type="NCBIfam" id="NF001664">
    <property type="entry name" value="PRK00431.1-6"/>
    <property type="match status" value="1"/>
</dbReference>